<dbReference type="InterPro" id="IPR050203">
    <property type="entry name" value="Trp-tRNA_synthetase"/>
</dbReference>
<dbReference type="AlphaFoldDB" id="A0A969WD92"/>
<dbReference type="PRINTS" id="PR01039">
    <property type="entry name" value="TRNASYNTHTRP"/>
</dbReference>
<dbReference type="GO" id="GO:0004830">
    <property type="term" value="F:tryptophan-tRNA ligase activity"/>
    <property type="evidence" value="ECO:0007669"/>
    <property type="project" value="UniProtKB-UniRule"/>
</dbReference>
<comment type="subunit">
    <text evidence="8">Homodimer.</text>
</comment>
<keyword evidence="6 8" id="KW-0030">Aminoacyl-tRNA synthetase</keyword>
<sequence>MSTNAATTASTPATAKSIVLSGIQPSGRLTLGNYLGAIKNWVTLSDAYDCYYMLVDLHAITVRQDPQVLRERCYEFLALYIACGLDPAKNTLFVQSHVPAHARLSWILNCYTQMGELNRMTQFKDKSAKHADNINAGLFDYPVLMAADILLYQAQQVPVGDDQKQHLELTRDVAMRFNNLYGPVFTVPEPMIPPVGARIMSLQEPTKKMSKSDDAETNAIYLLDPVDTITRKIKRAVTDLGNEIRYDIAEKPGVSNLMSILSAATGESFDAIVEQYNGQGYGKFKQACADAVIACLEPVQQRYRDVRDDVDGLRKVLRAGAEAASARADATLLRVHDALGFIPQ</sequence>
<keyword evidence="2 8" id="KW-0436">Ligase</keyword>
<feature type="binding site" evidence="8">
    <location>
        <begin position="208"/>
        <end position="212"/>
    </location>
    <ligand>
        <name>ATP</name>
        <dbReference type="ChEBI" id="CHEBI:30616"/>
    </ligand>
</feature>
<dbReference type="PANTHER" id="PTHR43766:SF1">
    <property type="entry name" value="TRYPTOPHAN--TRNA LIGASE, MITOCHONDRIAL"/>
    <property type="match status" value="1"/>
</dbReference>
<evidence type="ECO:0000313" key="10">
    <source>
        <dbReference type="EMBL" id="NKF22665.1"/>
    </source>
</evidence>
<comment type="subcellular location">
    <subcellularLocation>
        <location evidence="8">Cytoplasm</location>
    </subcellularLocation>
</comment>
<evidence type="ECO:0000256" key="2">
    <source>
        <dbReference type="ARBA" id="ARBA00022598"/>
    </source>
</evidence>
<accession>A0A969WD92</accession>
<dbReference type="InterPro" id="IPR002306">
    <property type="entry name" value="Trp-tRNA-ligase"/>
</dbReference>
<protein>
    <recommendedName>
        <fullName evidence="8">Tryptophan--tRNA ligase</fullName>
        <ecNumber evidence="8">6.1.1.2</ecNumber>
    </recommendedName>
    <alternativeName>
        <fullName evidence="8">Tryptophanyl-tRNA synthetase</fullName>
        <shortName evidence="8">TrpRS</shortName>
    </alternativeName>
</protein>
<dbReference type="PROSITE" id="PS00178">
    <property type="entry name" value="AA_TRNA_LIGASE_I"/>
    <property type="match status" value="1"/>
</dbReference>
<dbReference type="FunFam" id="1.10.240.10:FF:000002">
    <property type="entry name" value="Tryptophan--tRNA ligase"/>
    <property type="match status" value="1"/>
</dbReference>
<dbReference type="Proteomes" id="UP000653472">
    <property type="component" value="Unassembled WGS sequence"/>
</dbReference>
<evidence type="ECO:0000256" key="3">
    <source>
        <dbReference type="ARBA" id="ARBA00022741"/>
    </source>
</evidence>
<comment type="similarity">
    <text evidence="1 8 9">Belongs to the class-I aminoacyl-tRNA synthetase family.</text>
</comment>
<dbReference type="Pfam" id="PF00579">
    <property type="entry name" value="tRNA-synt_1b"/>
    <property type="match status" value="1"/>
</dbReference>
<feature type="binding site" evidence="8">
    <location>
        <begin position="24"/>
        <end position="26"/>
    </location>
    <ligand>
        <name>ATP</name>
        <dbReference type="ChEBI" id="CHEBI:30616"/>
    </ligand>
</feature>
<dbReference type="EC" id="6.1.1.2" evidence="8"/>
<feature type="short sequence motif" description="'HIGH' region" evidence="8">
    <location>
        <begin position="25"/>
        <end position="33"/>
    </location>
</feature>
<dbReference type="NCBIfam" id="TIGR00233">
    <property type="entry name" value="trpS"/>
    <property type="match status" value="1"/>
</dbReference>
<comment type="caution">
    <text evidence="10">The sequence shown here is derived from an EMBL/GenBank/DDBJ whole genome shotgun (WGS) entry which is preliminary data.</text>
</comment>
<dbReference type="HAMAP" id="MF_00140_B">
    <property type="entry name" value="Trp_tRNA_synth_B"/>
    <property type="match status" value="1"/>
</dbReference>
<proteinExistence type="inferred from homology"/>
<evidence type="ECO:0000256" key="5">
    <source>
        <dbReference type="ARBA" id="ARBA00022917"/>
    </source>
</evidence>
<evidence type="ECO:0000313" key="11">
    <source>
        <dbReference type="Proteomes" id="UP000653472"/>
    </source>
</evidence>
<feature type="binding site" evidence="8">
    <location>
        <begin position="160"/>
        <end position="162"/>
    </location>
    <ligand>
        <name>ATP</name>
        <dbReference type="ChEBI" id="CHEBI:30616"/>
    </ligand>
</feature>
<dbReference type="GO" id="GO:0005829">
    <property type="term" value="C:cytosol"/>
    <property type="evidence" value="ECO:0007669"/>
    <property type="project" value="TreeGrafter"/>
</dbReference>
<feature type="binding site" evidence="8">
    <location>
        <position position="199"/>
    </location>
    <ligand>
        <name>ATP</name>
        <dbReference type="ChEBI" id="CHEBI:30616"/>
    </ligand>
</feature>
<evidence type="ECO:0000256" key="9">
    <source>
        <dbReference type="RuleBase" id="RU363036"/>
    </source>
</evidence>
<comment type="function">
    <text evidence="8">Catalyzes the attachment of tryptophan to tRNA(Trp).</text>
</comment>
<feature type="binding site" evidence="8">
    <location>
        <begin position="32"/>
        <end position="33"/>
    </location>
    <ligand>
        <name>ATP</name>
        <dbReference type="ChEBI" id="CHEBI:30616"/>
    </ligand>
</feature>
<dbReference type="PANTHER" id="PTHR43766">
    <property type="entry name" value="TRYPTOPHAN--TRNA LIGASE, MITOCHONDRIAL"/>
    <property type="match status" value="1"/>
</dbReference>
<evidence type="ECO:0000256" key="7">
    <source>
        <dbReference type="ARBA" id="ARBA00049929"/>
    </source>
</evidence>
<evidence type="ECO:0000256" key="6">
    <source>
        <dbReference type="ARBA" id="ARBA00023146"/>
    </source>
</evidence>
<comment type="catalytic activity">
    <reaction evidence="7 8">
        <text>tRNA(Trp) + L-tryptophan + ATP = L-tryptophyl-tRNA(Trp) + AMP + diphosphate + H(+)</text>
        <dbReference type="Rhea" id="RHEA:24080"/>
        <dbReference type="Rhea" id="RHEA-COMP:9671"/>
        <dbReference type="Rhea" id="RHEA-COMP:9705"/>
        <dbReference type="ChEBI" id="CHEBI:15378"/>
        <dbReference type="ChEBI" id="CHEBI:30616"/>
        <dbReference type="ChEBI" id="CHEBI:33019"/>
        <dbReference type="ChEBI" id="CHEBI:57912"/>
        <dbReference type="ChEBI" id="CHEBI:78442"/>
        <dbReference type="ChEBI" id="CHEBI:78535"/>
        <dbReference type="ChEBI" id="CHEBI:456215"/>
        <dbReference type="EC" id="6.1.1.2"/>
    </reaction>
</comment>
<evidence type="ECO:0000256" key="4">
    <source>
        <dbReference type="ARBA" id="ARBA00022840"/>
    </source>
</evidence>
<dbReference type="InterPro" id="IPR002305">
    <property type="entry name" value="aa-tRNA-synth_Ic"/>
</dbReference>
<dbReference type="Gene3D" id="3.40.50.620">
    <property type="entry name" value="HUPs"/>
    <property type="match status" value="1"/>
</dbReference>
<evidence type="ECO:0000256" key="1">
    <source>
        <dbReference type="ARBA" id="ARBA00005594"/>
    </source>
</evidence>
<dbReference type="Gene3D" id="1.10.240.10">
    <property type="entry name" value="Tyrosyl-Transfer RNA Synthetase"/>
    <property type="match status" value="1"/>
</dbReference>
<evidence type="ECO:0000256" key="8">
    <source>
        <dbReference type="HAMAP-Rule" id="MF_00140"/>
    </source>
</evidence>
<dbReference type="EMBL" id="JAAVXB010000004">
    <property type="protein sequence ID" value="NKF22665.1"/>
    <property type="molecule type" value="Genomic_DNA"/>
</dbReference>
<reference evidence="10" key="1">
    <citation type="submission" date="2020-03" db="EMBL/GenBank/DDBJ databases">
        <title>Solimonas marina sp. nov., isolated from deep seawater of the Pacific Ocean.</title>
        <authorList>
            <person name="Liu X."/>
            <person name="Lai Q."/>
            <person name="Sun F."/>
            <person name="Gai Y."/>
            <person name="Li G."/>
            <person name="Shao Z."/>
        </authorList>
    </citation>
    <scope>NUCLEOTIDE SEQUENCE</scope>
    <source>
        <strain evidence="10">C16B3</strain>
    </source>
</reference>
<keyword evidence="8" id="KW-0963">Cytoplasm</keyword>
<keyword evidence="11" id="KW-1185">Reference proteome</keyword>
<dbReference type="InterPro" id="IPR024109">
    <property type="entry name" value="Trp-tRNA-ligase_bac-type"/>
</dbReference>
<dbReference type="InterPro" id="IPR001412">
    <property type="entry name" value="aa-tRNA-synth_I_CS"/>
</dbReference>
<gene>
    <name evidence="8 10" type="primary">trpS</name>
    <name evidence="10" type="ORF">G7Y82_10075</name>
</gene>
<dbReference type="RefSeq" id="WP_168147904.1">
    <property type="nucleotide sequence ID" value="NZ_JAAVXB010000004.1"/>
</dbReference>
<feature type="short sequence motif" description="'KMSKS' region" evidence="8">
    <location>
        <begin position="208"/>
        <end position="212"/>
    </location>
</feature>
<dbReference type="InterPro" id="IPR014729">
    <property type="entry name" value="Rossmann-like_a/b/a_fold"/>
</dbReference>
<dbReference type="GO" id="GO:0006436">
    <property type="term" value="P:tryptophanyl-tRNA aminoacylation"/>
    <property type="evidence" value="ECO:0007669"/>
    <property type="project" value="UniProtKB-UniRule"/>
</dbReference>
<dbReference type="CDD" id="cd00806">
    <property type="entry name" value="TrpRS_core"/>
    <property type="match status" value="1"/>
</dbReference>
<keyword evidence="5 8" id="KW-0648">Protein biosynthesis</keyword>
<dbReference type="SUPFAM" id="SSF52374">
    <property type="entry name" value="Nucleotidylyl transferase"/>
    <property type="match status" value="1"/>
</dbReference>
<keyword evidence="4 8" id="KW-0067">ATP-binding</keyword>
<feature type="binding site" evidence="8">
    <location>
        <position position="148"/>
    </location>
    <ligand>
        <name>L-tryptophan</name>
        <dbReference type="ChEBI" id="CHEBI:57912"/>
    </ligand>
</feature>
<keyword evidence="3 8" id="KW-0547">Nucleotide-binding</keyword>
<dbReference type="GO" id="GO:0005524">
    <property type="term" value="F:ATP binding"/>
    <property type="evidence" value="ECO:0007669"/>
    <property type="project" value="UniProtKB-UniRule"/>
</dbReference>
<organism evidence="10 11">
    <name type="scientific">Solimonas marina</name>
    <dbReference type="NCBI Taxonomy" id="2714601"/>
    <lineage>
        <taxon>Bacteria</taxon>
        <taxon>Pseudomonadati</taxon>
        <taxon>Pseudomonadota</taxon>
        <taxon>Gammaproteobacteria</taxon>
        <taxon>Nevskiales</taxon>
        <taxon>Nevskiaceae</taxon>
        <taxon>Solimonas</taxon>
    </lineage>
</organism>
<name>A0A969WD92_9GAMM</name>